<dbReference type="EMBL" id="CAJNOQ010003938">
    <property type="protein sequence ID" value="CAF1037015.1"/>
    <property type="molecule type" value="Genomic_DNA"/>
</dbReference>
<evidence type="ECO:0000313" key="1">
    <source>
        <dbReference type="EMBL" id="CAF1037015.1"/>
    </source>
</evidence>
<comment type="caution">
    <text evidence="1">The sequence shown here is derived from an EMBL/GenBank/DDBJ whole genome shotgun (WGS) entry which is preliminary data.</text>
</comment>
<dbReference type="Proteomes" id="UP000681722">
    <property type="component" value="Unassembled WGS sequence"/>
</dbReference>
<sequence length="188" mass="22032">QSKYSSLSNDFIHIIYVIRHGLYFMSTDKNTSHLTKFGEKQTRSIVPLLLDDLKQYSDAIVNPIQRYTSIILRAIETEQVLHRQLVRLTRNDLKFSINATQKTYLVETNKVHLIPTKFQDFYFDIITKRIYPQSKSQFSIVICHGNVMVGFRQIIQNSTKYNFKQSQMVQIKVQPMDVPHTGIMGMKR</sequence>
<keyword evidence="3" id="KW-1185">Reference proteome</keyword>
<dbReference type="Gene3D" id="3.40.50.1240">
    <property type="entry name" value="Phosphoglycerate mutase-like"/>
    <property type="match status" value="1"/>
</dbReference>
<dbReference type="AlphaFoldDB" id="A0A814JBA4"/>
<evidence type="ECO:0000313" key="2">
    <source>
        <dbReference type="EMBL" id="CAF3807535.1"/>
    </source>
</evidence>
<proteinExistence type="predicted"/>
<dbReference type="Proteomes" id="UP000663829">
    <property type="component" value="Unassembled WGS sequence"/>
</dbReference>
<reference evidence="1" key="1">
    <citation type="submission" date="2021-02" db="EMBL/GenBank/DDBJ databases">
        <authorList>
            <person name="Nowell W R."/>
        </authorList>
    </citation>
    <scope>NUCLEOTIDE SEQUENCE</scope>
</reference>
<name>A0A814JBA4_9BILA</name>
<protein>
    <recommendedName>
        <fullName evidence="4">Phosphoglycerate mutase</fullName>
    </recommendedName>
</protein>
<feature type="non-terminal residue" evidence="1">
    <location>
        <position position="1"/>
    </location>
</feature>
<accession>A0A814JBA4</accession>
<evidence type="ECO:0008006" key="4">
    <source>
        <dbReference type="Google" id="ProtNLM"/>
    </source>
</evidence>
<dbReference type="InterPro" id="IPR029033">
    <property type="entry name" value="His_PPase_superfam"/>
</dbReference>
<gene>
    <name evidence="1" type="ORF">GPM918_LOCUS15580</name>
    <name evidence="2" type="ORF">SRO942_LOCUS15580</name>
</gene>
<dbReference type="SUPFAM" id="SSF53254">
    <property type="entry name" value="Phosphoglycerate mutase-like"/>
    <property type="match status" value="1"/>
</dbReference>
<dbReference type="EMBL" id="CAJOBC010003938">
    <property type="protein sequence ID" value="CAF3807535.1"/>
    <property type="molecule type" value="Genomic_DNA"/>
</dbReference>
<evidence type="ECO:0000313" key="3">
    <source>
        <dbReference type="Proteomes" id="UP000663829"/>
    </source>
</evidence>
<organism evidence="1 3">
    <name type="scientific">Didymodactylos carnosus</name>
    <dbReference type="NCBI Taxonomy" id="1234261"/>
    <lineage>
        <taxon>Eukaryota</taxon>
        <taxon>Metazoa</taxon>
        <taxon>Spiralia</taxon>
        <taxon>Gnathifera</taxon>
        <taxon>Rotifera</taxon>
        <taxon>Eurotatoria</taxon>
        <taxon>Bdelloidea</taxon>
        <taxon>Philodinida</taxon>
        <taxon>Philodinidae</taxon>
        <taxon>Didymodactylos</taxon>
    </lineage>
</organism>